<evidence type="ECO:0000313" key="8">
    <source>
        <dbReference type="Proteomes" id="UP000189857"/>
    </source>
</evidence>
<sequence>MFRNFGSVFRFSFKNTVTRGYKVLTISMTLLLLIVPILIMVIGSSKNKEEKSAIDECKAQEIYIVNEISDKEVDFNSLNLIGEENYSNIKYTNFATVAEAMTAMKNANNREEIFILGFRIQNDKVNSYIIVPDEGINKKDAANYYDFMDKYAGPFIVSALGIDQKGVRQLMTSCEYDTYHADGFAEGKSIADTDENEKVEADGILKLFKSVLPFLCVMVLYVMILSYGSSTAQSIVMEKSSKLMDTMLVSVRPEALCMGKFLASVVAAIIQMVSWIAALICGFVIGTKMATSMHPNSHSKMLAFFKYMGSMGVFKVHNIIIGFVILMFGFILYASLSVIAGAVSSTREQVASASTLFIMPLIIAFFIVLYGGVLVNGEAPTWMFFVPFTSALIGPAYVALGATSIMTTLIMLGILVVLTVVLIILSGRLYKVMSLYKGNKIKVGKVMELLFTGKNNESKELNS</sequence>
<evidence type="ECO:0000256" key="1">
    <source>
        <dbReference type="ARBA" id="ARBA00004141"/>
    </source>
</evidence>
<feature type="transmembrane region" description="Helical" evidence="5">
    <location>
        <begin position="211"/>
        <end position="229"/>
    </location>
</feature>
<feature type="transmembrane region" description="Helical" evidence="5">
    <location>
        <begin position="382"/>
        <end position="403"/>
    </location>
</feature>
<dbReference type="GO" id="GO:0016020">
    <property type="term" value="C:membrane"/>
    <property type="evidence" value="ECO:0007669"/>
    <property type="project" value="UniProtKB-SubCell"/>
</dbReference>
<reference evidence="7 8" key="1">
    <citation type="submission" date="2017-02" db="EMBL/GenBank/DDBJ databases">
        <authorList>
            <person name="Peterson S.W."/>
        </authorList>
    </citation>
    <scope>NUCLEOTIDE SEQUENCE [LARGE SCALE GENOMIC DNA]</scope>
    <source>
        <strain evidence="7 8">ATCC 17233</strain>
    </source>
</reference>
<keyword evidence="8" id="KW-1185">Reference proteome</keyword>
<keyword evidence="2 5" id="KW-0812">Transmembrane</keyword>
<dbReference type="EMBL" id="FUXA01000009">
    <property type="protein sequence ID" value="SJZ81113.1"/>
    <property type="molecule type" value="Genomic_DNA"/>
</dbReference>
<dbReference type="Pfam" id="PF12698">
    <property type="entry name" value="ABC2_membrane_3"/>
    <property type="match status" value="1"/>
</dbReference>
<feature type="transmembrane region" description="Helical" evidence="5">
    <location>
        <begin position="356"/>
        <end position="375"/>
    </location>
</feature>
<dbReference type="PANTHER" id="PTHR43471">
    <property type="entry name" value="ABC TRANSPORTER PERMEASE"/>
    <property type="match status" value="1"/>
</dbReference>
<dbReference type="PANTHER" id="PTHR43471:SF3">
    <property type="entry name" value="ABC TRANSPORTER PERMEASE PROTEIN NATB"/>
    <property type="match status" value="1"/>
</dbReference>
<evidence type="ECO:0000256" key="3">
    <source>
        <dbReference type="ARBA" id="ARBA00022989"/>
    </source>
</evidence>
<keyword evidence="4 5" id="KW-0472">Membrane</keyword>
<proteinExistence type="predicted"/>
<name>A0A1T4NPH1_9FIRM</name>
<gene>
    <name evidence="7" type="ORF">SAMN02745110_01668</name>
</gene>
<dbReference type="RefSeq" id="WP_078787504.1">
    <property type="nucleotide sequence ID" value="NZ_FMTO01000008.1"/>
</dbReference>
<evidence type="ECO:0000256" key="2">
    <source>
        <dbReference type="ARBA" id="ARBA00022692"/>
    </source>
</evidence>
<evidence type="ECO:0000256" key="4">
    <source>
        <dbReference type="ARBA" id="ARBA00023136"/>
    </source>
</evidence>
<keyword evidence="3 5" id="KW-1133">Transmembrane helix</keyword>
<feature type="transmembrane region" description="Helical" evidence="5">
    <location>
        <begin position="261"/>
        <end position="285"/>
    </location>
</feature>
<protein>
    <submittedName>
        <fullName evidence="7">ABC-2 family transporter protein</fullName>
    </submittedName>
</protein>
<feature type="transmembrane region" description="Helical" evidence="5">
    <location>
        <begin position="20"/>
        <end position="42"/>
    </location>
</feature>
<organism evidence="7 8">
    <name type="scientific">Eubacterium ruminantium</name>
    <dbReference type="NCBI Taxonomy" id="42322"/>
    <lineage>
        <taxon>Bacteria</taxon>
        <taxon>Bacillati</taxon>
        <taxon>Bacillota</taxon>
        <taxon>Clostridia</taxon>
        <taxon>Eubacteriales</taxon>
        <taxon>Eubacteriaceae</taxon>
        <taxon>Eubacterium</taxon>
    </lineage>
</organism>
<evidence type="ECO:0000256" key="5">
    <source>
        <dbReference type="SAM" id="Phobius"/>
    </source>
</evidence>
<evidence type="ECO:0000259" key="6">
    <source>
        <dbReference type="Pfam" id="PF12698"/>
    </source>
</evidence>
<feature type="domain" description="ABC-2 type transporter transmembrane" evidence="6">
    <location>
        <begin position="25"/>
        <end position="425"/>
    </location>
</feature>
<feature type="transmembrane region" description="Helical" evidence="5">
    <location>
        <begin position="316"/>
        <end position="336"/>
    </location>
</feature>
<dbReference type="OrthoDB" id="2020065at2"/>
<accession>A0A1T4NPH1</accession>
<dbReference type="InterPro" id="IPR013525">
    <property type="entry name" value="ABC2_TM"/>
</dbReference>
<comment type="subcellular location">
    <subcellularLocation>
        <location evidence="1">Membrane</location>
        <topology evidence="1">Multi-pass membrane protein</topology>
    </subcellularLocation>
</comment>
<dbReference type="Proteomes" id="UP000189857">
    <property type="component" value="Unassembled WGS sequence"/>
</dbReference>
<dbReference type="GO" id="GO:0140359">
    <property type="term" value="F:ABC-type transporter activity"/>
    <property type="evidence" value="ECO:0007669"/>
    <property type="project" value="InterPro"/>
</dbReference>
<evidence type="ECO:0000313" key="7">
    <source>
        <dbReference type="EMBL" id="SJZ81113.1"/>
    </source>
</evidence>
<feature type="transmembrane region" description="Helical" evidence="5">
    <location>
        <begin position="409"/>
        <end position="430"/>
    </location>
</feature>
<dbReference type="AlphaFoldDB" id="A0A1T4NPH1"/>